<accession>A0A2K1KZR2</accession>
<reference evidence="2" key="3">
    <citation type="submission" date="2020-12" db="UniProtKB">
        <authorList>
            <consortium name="EnsemblPlants"/>
        </authorList>
    </citation>
    <scope>IDENTIFICATION</scope>
</reference>
<reference evidence="1 3" key="2">
    <citation type="journal article" date="2018" name="Plant J.">
        <title>The Physcomitrella patens chromosome-scale assembly reveals moss genome structure and evolution.</title>
        <authorList>
            <person name="Lang D."/>
            <person name="Ullrich K.K."/>
            <person name="Murat F."/>
            <person name="Fuchs J."/>
            <person name="Jenkins J."/>
            <person name="Haas F.B."/>
            <person name="Piednoel M."/>
            <person name="Gundlach H."/>
            <person name="Van Bel M."/>
            <person name="Meyberg R."/>
            <person name="Vives C."/>
            <person name="Morata J."/>
            <person name="Symeonidi A."/>
            <person name="Hiss M."/>
            <person name="Muchero W."/>
            <person name="Kamisugi Y."/>
            <person name="Saleh O."/>
            <person name="Blanc G."/>
            <person name="Decker E.L."/>
            <person name="van Gessel N."/>
            <person name="Grimwood J."/>
            <person name="Hayes R.D."/>
            <person name="Graham S.W."/>
            <person name="Gunter L.E."/>
            <person name="McDaniel S.F."/>
            <person name="Hoernstein S.N.W."/>
            <person name="Larsson A."/>
            <person name="Li F.W."/>
            <person name="Perroud P.F."/>
            <person name="Phillips J."/>
            <person name="Ranjan P."/>
            <person name="Rokshar D.S."/>
            <person name="Rothfels C.J."/>
            <person name="Schneider L."/>
            <person name="Shu S."/>
            <person name="Stevenson D.W."/>
            <person name="Thummler F."/>
            <person name="Tillich M."/>
            <person name="Villarreal Aguilar J.C."/>
            <person name="Widiez T."/>
            <person name="Wong G.K."/>
            <person name="Wymore A."/>
            <person name="Zhang Y."/>
            <person name="Zimmer A.D."/>
            <person name="Quatrano R.S."/>
            <person name="Mayer K.F.X."/>
            <person name="Goodstein D."/>
            <person name="Casacuberta J.M."/>
            <person name="Vandepoele K."/>
            <person name="Reski R."/>
            <person name="Cuming A.C."/>
            <person name="Tuskan G.A."/>
            <person name="Maumus F."/>
            <person name="Salse J."/>
            <person name="Schmutz J."/>
            <person name="Rensing S.A."/>
        </authorList>
    </citation>
    <scope>NUCLEOTIDE SEQUENCE [LARGE SCALE GENOMIC DNA]</scope>
    <source>
        <strain evidence="2 3">cv. Gransden 2004</strain>
    </source>
</reference>
<dbReference type="EMBL" id="ABEU02000002">
    <property type="protein sequence ID" value="PNR59259.1"/>
    <property type="molecule type" value="Genomic_DNA"/>
</dbReference>
<reference evidence="1 3" key="1">
    <citation type="journal article" date="2008" name="Science">
        <title>The Physcomitrella genome reveals evolutionary insights into the conquest of land by plants.</title>
        <authorList>
            <person name="Rensing S."/>
            <person name="Lang D."/>
            <person name="Zimmer A."/>
            <person name="Terry A."/>
            <person name="Salamov A."/>
            <person name="Shapiro H."/>
            <person name="Nishiyama T."/>
            <person name="Perroud P.-F."/>
            <person name="Lindquist E."/>
            <person name="Kamisugi Y."/>
            <person name="Tanahashi T."/>
            <person name="Sakakibara K."/>
            <person name="Fujita T."/>
            <person name="Oishi K."/>
            <person name="Shin-I T."/>
            <person name="Kuroki Y."/>
            <person name="Toyoda A."/>
            <person name="Suzuki Y."/>
            <person name="Hashimoto A."/>
            <person name="Yamaguchi K."/>
            <person name="Sugano A."/>
            <person name="Kohara Y."/>
            <person name="Fujiyama A."/>
            <person name="Anterola A."/>
            <person name="Aoki S."/>
            <person name="Ashton N."/>
            <person name="Barbazuk W.B."/>
            <person name="Barker E."/>
            <person name="Bennetzen J."/>
            <person name="Bezanilla M."/>
            <person name="Blankenship R."/>
            <person name="Cho S.H."/>
            <person name="Dutcher S."/>
            <person name="Estelle M."/>
            <person name="Fawcett J.A."/>
            <person name="Gundlach H."/>
            <person name="Hanada K."/>
            <person name="Heyl A."/>
            <person name="Hicks K.A."/>
            <person name="Hugh J."/>
            <person name="Lohr M."/>
            <person name="Mayer K."/>
            <person name="Melkozernov A."/>
            <person name="Murata T."/>
            <person name="Nelson D."/>
            <person name="Pils B."/>
            <person name="Prigge M."/>
            <person name="Reiss B."/>
            <person name="Renner T."/>
            <person name="Rombauts S."/>
            <person name="Rushton P."/>
            <person name="Sanderfoot A."/>
            <person name="Schween G."/>
            <person name="Shiu S.-H."/>
            <person name="Stueber K."/>
            <person name="Theodoulou F.L."/>
            <person name="Tu H."/>
            <person name="Van de Peer Y."/>
            <person name="Verrier P.J."/>
            <person name="Waters E."/>
            <person name="Wood A."/>
            <person name="Yang L."/>
            <person name="Cove D."/>
            <person name="Cuming A."/>
            <person name="Hasebe M."/>
            <person name="Lucas S."/>
            <person name="Mishler D.B."/>
            <person name="Reski R."/>
            <person name="Grigoriev I."/>
            <person name="Quatrano R.S."/>
            <person name="Boore J.L."/>
        </authorList>
    </citation>
    <scope>NUCLEOTIDE SEQUENCE [LARGE SCALE GENOMIC DNA]</scope>
    <source>
        <strain evidence="2 3">cv. Gransden 2004</strain>
    </source>
</reference>
<dbReference type="Proteomes" id="UP000006727">
    <property type="component" value="Chromosome 2"/>
</dbReference>
<dbReference type="AlphaFoldDB" id="A0A2K1KZR2"/>
<evidence type="ECO:0000313" key="3">
    <source>
        <dbReference type="Proteomes" id="UP000006727"/>
    </source>
</evidence>
<dbReference type="EnsemblPlants" id="Pp3c2_1720V3.1">
    <property type="protein sequence ID" value="PAC:32935018.CDS.1"/>
    <property type="gene ID" value="Pp3c2_1720"/>
</dbReference>
<sequence>MCMDTLAKSMDHEHRFQDTASKHPLSVQFERFAGTIAYAKIKLMIMAGIHAHWL</sequence>
<protein>
    <submittedName>
        <fullName evidence="1 2">Uncharacterized protein</fullName>
    </submittedName>
</protein>
<evidence type="ECO:0000313" key="2">
    <source>
        <dbReference type="EnsemblPlants" id="PAC:32935018.CDS.1"/>
    </source>
</evidence>
<evidence type="ECO:0000313" key="1">
    <source>
        <dbReference type="EMBL" id="PNR59259.1"/>
    </source>
</evidence>
<keyword evidence="3" id="KW-1185">Reference proteome</keyword>
<organism evidence="1">
    <name type="scientific">Physcomitrium patens</name>
    <name type="common">Spreading-leaved earth moss</name>
    <name type="synonym">Physcomitrella patens</name>
    <dbReference type="NCBI Taxonomy" id="3218"/>
    <lineage>
        <taxon>Eukaryota</taxon>
        <taxon>Viridiplantae</taxon>
        <taxon>Streptophyta</taxon>
        <taxon>Embryophyta</taxon>
        <taxon>Bryophyta</taxon>
        <taxon>Bryophytina</taxon>
        <taxon>Bryopsida</taxon>
        <taxon>Funariidae</taxon>
        <taxon>Funariales</taxon>
        <taxon>Funariaceae</taxon>
        <taxon>Physcomitrium</taxon>
    </lineage>
</organism>
<dbReference type="Gramene" id="Pp3c2_1720V3.1">
    <property type="protein sequence ID" value="PAC:32935018.CDS.1"/>
    <property type="gene ID" value="Pp3c2_1720"/>
</dbReference>
<proteinExistence type="predicted"/>
<name>A0A2K1KZR2_PHYPA</name>
<dbReference type="InParanoid" id="A0A2K1KZR2"/>
<gene>
    <name evidence="1" type="ORF">PHYPA_002050</name>
</gene>